<comment type="caution">
    <text evidence="13">The sequence shown here is derived from an EMBL/GenBank/DDBJ whole genome shotgun (WGS) entry which is preliminary data.</text>
</comment>
<evidence type="ECO:0000256" key="2">
    <source>
        <dbReference type="ARBA" id="ARBA00004776"/>
    </source>
</evidence>
<evidence type="ECO:0000256" key="1">
    <source>
        <dbReference type="ARBA" id="ARBA00001947"/>
    </source>
</evidence>
<keyword evidence="12" id="KW-0472">Membrane</keyword>
<keyword evidence="12" id="KW-0812">Transmembrane</keyword>
<evidence type="ECO:0000256" key="11">
    <source>
        <dbReference type="ARBA" id="ARBA00093666"/>
    </source>
</evidence>
<comment type="similarity">
    <text evidence="10">Belongs to the peptidase M15 family.</text>
</comment>
<evidence type="ECO:0000256" key="12">
    <source>
        <dbReference type="SAM" id="Phobius"/>
    </source>
</evidence>
<dbReference type="GO" id="GO:0046872">
    <property type="term" value="F:metal ion binding"/>
    <property type="evidence" value="ECO:0007669"/>
    <property type="project" value="UniProtKB-KW"/>
</dbReference>
<dbReference type="InterPro" id="IPR009045">
    <property type="entry name" value="Zn_M74/Hedgehog-like"/>
</dbReference>
<protein>
    <recommendedName>
        <fullName evidence="11">Murein endopeptidase K</fullName>
    </recommendedName>
</protein>
<dbReference type="AlphaFoldDB" id="A0A2W7QDJ3"/>
<keyword evidence="9" id="KW-0961">Cell wall biogenesis/degradation</keyword>
<dbReference type="GO" id="GO:0071555">
    <property type="term" value="P:cell wall organization"/>
    <property type="evidence" value="ECO:0007669"/>
    <property type="project" value="UniProtKB-KW"/>
</dbReference>
<keyword evidence="6" id="KW-0378">Hydrolase</keyword>
<sequence length="223" mass="24998">MWHHISKQTRCLAGTEVNLGRKQRISIEKGTERFMQHASRPNLTRRAILGAFAATAISAAPFFPGVTAYARGSGDIRRLHFYSGRTGESMNVIYWIDGTYIPESLAEINHFFRDWRNNAVHNIDARTVDFLAATHNMLAVNEPYMLLSGYRSPQTNAMLRARSRNVAQNSLHLRGQAADVRLRSRTVRQISQAAQACNAGGVGRYSRSDFVHFDCGAVRSWGS</sequence>
<evidence type="ECO:0000256" key="7">
    <source>
        <dbReference type="ARBA" id="ARBA00022833"/>
    </source>
</evidence>
<evidence type="ECO:0000256" key="4">
    <source>
        <dbReference type="ARBA" id="ARBA00022723"/>
    </source>
</evidence>
<keyword evidence="3" id="KW-0645">Protease</keyword>
<dbReference type="InterPro" id="IPR010275">
    <property type="entry name" value="MepK"/>
</dbReference>
<keyword evidence="4" id="KW-0479">Metal-binding</keyword>
<dbReference type="Gene3D" id="3.30.1380.10">
    <property type="match status" value="1"/>
</dbReference>
<dbReference type="GO" id="GO:0008237">
    <property type="term" value="F:metallopeptidase activity"/>
    <property type="evidence" value="ECO:0007669"/>
    <property type="project" value="UniProtKB-KW"/>
</dbReference>
<dbReference type="EMBL" id="QKZQ01000009">
    <property type="protein sequence ID" value="PZX42187.1"/>
    <property type="molecule type" value="Genomic_DNA"/>
</dbReference>
<evidence type="ECO:0000313" key="13">
    <source>
        <dbReference type="EMBL" id="PZX42187.1"/>
    </source>
</evidence>
<organism evidence="13 14">
    <name type="scientific">Roseinatronobacter thiooxidans</name>
    <dbReference type="NCBI Taxonomy" id="121821"/>
    <lineage>
        <taxon>Bacteria</taxon>
        <taxon>Pseudomonadati</taxon>
        <taxon>Pseudomonadota</taxon>
        <taxon>Alphaproteobacteria</taxon>
        <taxon>Rhodobacterales</taxon>
        <taxon>Paracoccaceae</taxon>
        <taxon>Roseinatronobacter</taxon>
    </lineage>
</organism>
<accession>A0A2W7QDJ3</accession>
<keyword evidence="7" id="KW-0862">Zinc</keyword>
<comment type="pathway">
    <text evidence="2">Cell wall biogenesis; cell wall polysaccharide biosynthesis.</text>
</comment>
<dbReference type="Pfam" id="PF05951">
    <property type="entry name" value="Peptidase_M15_2"/>
    <property type="match status" value="1"/>
</dbReference>
<comment type="cofactor">
    <cofactor evidence="1">
        <name>Zn(2+)</name>
        <dbReference type="ChEBI" id="CHEBI:29105"/>
    </cofactor>
</comment>
<keyword evidence="14" id="KW-1185">Reference proteome</keyword>
<evidence type="ECO:0000256" key="5">
    <source>
        <dbReference type="ARBA" id="ARBA00022729"/>
    </source>
</evidence>
<evidence type="ECO:0000256" key="8">
    <source>
        <dbReference type="ARBA" id="ARBA00023049"/>
    </source>
</evidence>
<evidence type="ECO:0000256" key="10">
    <source>
        <dbReference type="ARBA" id="ARBA00093448"/>
    </source>
</evidence>
<evidence type="ECO:0000313" key="14">
    <source>
        <dbReference type="Proteomes" id="UP000249364"/>
    </source>
</evidence>
<feature type="transmembrane region" description="Helical" evidence="12">
    <location>
        <begin position="47"/>
        <end position="70"/>
    </location>
</feature>
<evidence type="ECO:0000256" key="6">
    <source>
        <dbReference type="ARBA" id="ARBA00022801"/>
    </source>
</evidence>
<keyword evidence="5" id="KW-0732">Signal</keyword>
<keyword evidence="8" id="KW-0482">Metalloprotease</keyword>
<reference evidence="13 14" key="1">
    <citation type="submission" date="2018-06" db="EMBL/GenBank/DDBJ databases">
        <title>Genomic Encyclopedia of Archaeal and Bacterial Type Strains, Phase II (KMG-II): from individual species to whole genera.</title>
        <authorList>
            <person name="Goeker M."/>
        </authorList>
    </citation>
    <scope>NUCLEOTIDE SEQUENCE [LARGE SCALE GENOMIC DNA]</scope>
    <source>
        <strain evidence="13 14">DSM 13087</strain>
    </source>
</reference>
<dbReference type="STRING" id="121821.GCA_001870675_01195"/>
<dbReference type="Proteomes" id="UP000249364">
    <property type="component" value="Unassembled WGS sequence"/>
</dbReference>
<dbReference type="GO" id="GO:0006508">
    <property type="term" value="P:proteolysis"/>
    <property type="evidence" value="ECO:0007669"/>
    <property type="project" value="UniProtKB-KW"/>
</dbReference>
<gene>
    <name evidence="13" type="ORF">LY56_02177</name>
</gene>
<evidence type="ECO:0000256" key="3">
    <source>
        <dbReference type="ARBA" id="ARBA00022670"/>
    </source>
</evidence>
<dbReference type="SUPFAM" id="SSF55166">
    <property type="entry name" value="Hedgehog/DD-peptidase"/>
    <property type="match status" value="1"/>
</dbReference>
<keyword evidence="12" id="KW-1133">Transmembrane helix</keyword>
<proteinExistence type="inferred from homology"/>
<evidence type="ECO:0000256" key="9">
    <source>
        <dbReference type="ARBA" id="ARBA00023316"/>
    </source>
</evidence>
<dbReference type="PANTHER" id="PTHR37425:SF1">
    <property type="entry name" value="OUTER MEMBRANE PROTEIN"/>
    <property type="match status" value="1"/>
</dbReference>
<name>A0A2W7QDJ3_9RHOB</name>
<dbReference type="PANTHER" id="PTHR37425">
    <property type="match status" value="1"/>
</dbReference>